<dbReference type="PANTHER" id="PTHR43213:SF5">
    <property type="entry name" value="BIFUNCTIONAL DTTP_UTP PYROPHOSPHATASE_METHYLTRANSFERASE PROTEIN-RELATED"/>
    <property type="match status" value="1"/>
</dbReference>
<evidence type="ECO:0000256" key="4">
    <source>
        <dbReference type="ARBA" id="ARBA00022679"/>
    </source>
</evidence>
<evidence type="ECO:0008006" key="12">
    <source>
        <dbReference type="Google" id="ProtNLM"/>
    </source>
</evidence>
<accession>A0A5J5CZU7</accession>
<comment type="cofactor">
    <cofactor evidence="1">
        <name>a divalent metal cation</name>
        <dbReference type="ChEBI" id="CHEBI:60240"/>
    </cofactor>
</comment>
<dbReference type="Pfam" id="PF00891">
    <property type="entry name" value="Methyltransf_2"/>
    <property type="match status" value="2"/>
</dbReference>
<dbReference type="PANTHER" id="PTHR43213">
    <property type="entry name" value="BIFUNCTIONAL DTTP/UTP PYROPHOSPHATASE/METHYLTRANSFERASE PROTEIN-RELATED"/>
    <property type="match status" value="1"/>
</dbReference>
<dbReference type="CDD" id="cd00555">
    <property type="entry name" value="Maf"/>
    <property type="match status" value="1"/>
</dbReference>
<dbReference type="Pfam" id="PF02545">
    <property type="entry name" value="Maf"/>
    <property type="match status" value="1"/>
</dbReference>
<dbReference type="GO" id="GO:0047429">
    <property type="term" value="F:nucleoside triphosphate diphosphatase activity"/>
    <property type="evidence" value="ECO:0007669"/>
    <property type="project" value="InterPro"/>
</dbReference>
<dbReference type="Gene3D" id="1.10.10.10">
    <property type="entry name" value="Winged helix-like DNA-binding domain superfamily/Winged helix DNA-binding domain"/>
    <property type="match status" value="1"/>
</dbReference>
<keyword evidence="11" id="KW-1185">Reference proteome</keyword>
<dbReference type="Gene3D" id="3.40.50.150">
    <property type="entry name" value="Vaccinia Virus protein VP39"/>
    <property type="match status" value="2"/>
</dbReference>
<evidence type="ECO:0000256" key="5">
    <source>
        <dbReference type="ARBA" id="ARBA00022691"/>
    </source>
</evidence>
<feature type="compositionally biased region" description="Basic and acidic residues" evidence="7">
    <location>
        <begin position="288"/>
        <end position="303"/>
    </location>
</feature>
<dbReference type="NCBIfam" id="TIGR00172">
    <property type="entry name" value="maf"/>
    <property type="match status" value="1"/>
</dbReference>
<reference evidence="10 11" key="1">
    <citation type="submission" date="2019-08" db="EMBL/GenBank/DDBJ databases">
        <title>A chromosome-level genome assembly, high-density linkage maps, and genome scans reveal the genomic architecture of hybrid incompatibilities underlying speciation via character displacement in darters (Percidae: Etheostominae).</title>
        <authorList>
            <person name="Moran R.L."/>
            <person name="Catchen J.M."/>
            <person name="Fuller R.C."/>
        </authorList>
    </citation>
    <scope>NUCLEOTIDE SEQUENCE [LARGE SCALE GENOMIC DNA]</scope>
    <source>
        <strain evidence="10">EspeVRDwgs_2016</strain>
        <tissue evidence="10">Muscle</tissue>
    </source>
</reference>
<gene>
    <name evidence="10" type="ORF">FQN60_001106</name>
</gene>
<keyword evidence="6" id="KW-0378">Hydrolase</keyword>
<evidence type="ECO:0000259" key="9">
    <source>
        <dbReference type="Pfam" id="PF08100"/>
    </source>
</evidence>
<dbReference type="GO" id="GO:0008171">
    <property type="term" value="F:O-methyltransferase activity"/>
    <property type="evidence" value="ECO:0007669"/>
    <property type="project" value="InterPro"/>
</dbReference>
<dbReference type="InterPro" id="IPR036388">
    <property type="entry name" value="WH-like_DNA-bd_sf"/>
</dbReference>
<dbReference type="PROSITE" id="PS51683">
    <property type="entry name" value="SAM_OMT_II"/>
    <property type="match status" value="1"/>
</dbReference>
<feature type="domain" description="O-methyltransferase C-terminal" evidence="8">
    <location>
        <begin position="464"/>
        <end position="671"/>
    </location>
</feature>
<feature type="domain" description="O-methyltransferase C-terminal" evidence="8">
    <location>
        <begin position="699"/>
        <end position="748"/>
    </location>
</feature>
<dbReference type="EMBL" id="VOFY01000011">
    <property type="protein sequence ID" value="KAA8587912.1"/>
    <property type="molecule type" value="Genomic_DNA"/>
</dbReference>
<keyword evidence="4" id="KW-0808">Transferase</keyword>
<feature type="compositionally biased region" description="Polar residues" evidence="7">
    <location>
        <begin position="277"/>
        <end position="286"/>
    </location>
</feature>
<proteinExistence type="inferred from homology"/>
<dbReference type="SUPFAM" id="SSF52972">
    <property type="entry name" value="ITPase-like"/>
    <property type="match status" value="1"/>
</dbReference>
<organism evidence="10 11">
    <name type="scientific">Etheostoma spectabile</name>
    <name type="common">orangethroat darter</name>
    <dbReference type="NCBI Taxonomy" id="54343"/>
    <lineage>
        <taxon>Eukaryota</taxon>
        <taxon>Metazoa</taxon>
        <taxon>Chordata</taxon>
        <taxon>Craniata</taxon>
        <taxon>Vertebrata</taxon>
        <taxon>Euteleostomi</taxon>
        <taxon>Actinopterygii</taxon>
        <taxon>Neopterygii</taxon>
        <taxon>Teleostei</taxon>
        <taxon>Neoteleostei</taxon>
        <taxon>Acanthomorphata</taxon>
        <taxon>Eupercaria</taxon>
        <taxon>Perciformes</taxon>
        <taxon>Percoidei</taxon>
        <taxon>Percidae</taxon>
        <taxon>Etheostomatinae</taxon>
        <taxon>Etheostoma</taxon>
    </lineage>
</organism>
<dbReference type="InterPro" id="IPR016461">
    <property type="entry name" value="COMT-like"/>
</dbReference>
<dbReference type="Proteomes" id="UP000327493">
    <property type="component" value="Chromosome 11"/>
</dbReference>
<evidence type="ECO:0000256" key="3">
    <source>
        <dbReference type="ARBA" id="ARBA00022603"/>
    </source>
</evidence>
<comment type="subunit">
    <text evidence="2">Homodimer.</text>
</comment>
<sequence length="796" mass="88218">MVLNPVISKLSGKLVVLASASPRRLEILSNAGLRFEVVPSWFKETLNKRLFKAPHEYAVETAKQKALEVARRMPFKHLKTPDIVIGADTIVTVNGLILEKPVDKEDAYRMLSSLSGKEHSVITGVAIVFCHVKENEEVDYQLIDFYEETKVKFADLSDNMLWEYINSGEPMDKAGGYGIQALGGMLVEYVHGDFLNVVGFPLNHFCKQLDFIYNRCTSSTGQESVSVQLSHNGSHTTSILTQPPLDLPAQSSHIPSSSAKHSPSSSPTQNSPPANYTHHTQNSSSADPVHEGKRRSSESEVDKSSWMLVNSLSKHTDDREAEFIHNTTLPMTASRGQVIEHNVTEHEDSEPKKDDLHRIIHLMDGFKASKALFTASKMCVFDLLQSRPGLDAAQVAQEIKASVKGTECLLEACVSLGLLKSKPRACQKPVYKNTHLSSRFLLSDAPFSMRGYIQHCDDTVWPLFSHLESAVREGANQREKAFGKTSKEMFQDTFYNSREAKLRFMNAMHSIAKVTGRAVATAFDLSRFKTACDLGGCTGAMAYEFTKAHPGLSVTVFDLPAVVEMSEHFHPLHTDNSVSFVAGDFFKDELPKADLYILARILHDWSDDKVCILLSKIANVCTAGCGLLLSEIFLDEDRRGPSRGLLQALSMSEGKQSSATEYSLLLKSHGFVTAHVRHTDNLLDAMLCIKVLSNLFCFALGCAVLIAETMLDGQTPYSALQSLNMLAQTEGLERTESQYADLLSKYGFGDMRAPDASQRRRRGGEEFHWIQRLLWVSFDSSACIAFPPLLVLTCSS</sequence>
<feature type="region of interest" description="Disordered" evidence="7">
    <location>
        <begin position="227"/>
        <end position="303"/>
    </location>
</feature>
<evidence type="ECO:0000256" key="1">
    <source>
        <dbReference type="ARBA" id="ARBA00001968"/>
    </source>
</evidence>
<evidence type="ECO:0000313" key="10">
    <source>
        <dbReference type="EMBL" id="KAA8587912.1"/>
    </source>
</evidence>
<dbReference type="InterPro" id="IPR029001">
    <property type="entry name" value="ITPase-like_fam"/>
</dbReference>
<evidence type="ECO:0000256" key="2">
    <source>
        <dbReference type="ARBA" id="ARBA00011738"/>
    </source>
</evidence>
<dbReference type="InterPro" id="IPR003697">
    <property type="entry name" value="Maf-like"/>
</dbReference>
<protein>
    <recommendedName>
        <fullName evidence="12">Acetylserotonin O-methyltransferase dimerisation domain-containing protein</fullName>
    </recommendedName>
</protein>
<feature type="compositionally biased region" description="Polar residues" evidence="7">
    <location>
        <begin position="227"/>
        <end position="241"/>
    </location>
</feature>
<feature type="domain" description="O-methyltransferase dimerisation" evidence="9">
    <location>
        <begin position="361"/>
        <end position="441"/>
    </location>
</feature>
<dbReference type="Pfam" id="PF08100">
    <property type="entry name" value="Dimerisation"/>
    <property type="match status" value="1"/>
</dbReference>
<comment type="caution">
    <text evidence="10">The sequence shown here is derived from an EMBL/GenBank/DDBJ whole genome shotgun (WGS) entry which is preliminary data.</text>
</comment>
<dbReference type="InterPro" id="IPR001077">
    <property type="entry name" value="COMT_C"/>
</dbReference>
<dbReference type="AlphaFoldDB" id="A0A5J5CZU7"/>
<feature type="compositionally biased region" description="Low complexity" evidence="7">
    <location>
        <begin position="248"/>
        <end position="273"/>
    </location>
</feature>
<dbReference type="InterPro" id="IPR029063">
    <property type="entry name" value="SAM-dependent_MTases_sf"/>
</dbReference>
<dbReference type="FunFam" id="3.40.50.150:FF:000146">
    <property type="entry name" value="Acetylserotonin O-methyltransferase"/>
    <property type="match status" value="1"/>
</dbReference>
<evidence type="ECO:0000256" key="7">
    <source>
        <dbReference type="SAM" id="MobiDB-lite"/>
    </source>
</evidence>
<dbReference type="FunFam" id="1.10.10.10:FF:000358">
    <property type="entry name" value="Acetylserotonin O-methyltransferase"/>
    <property type="match status" value="1"/>
</dbReference>
<evidence type="ECO:0000259" key="8">
    <source>
        <dbReference type="Pfam" id="PF00891"/>
    </source>
</evidence>
<dbReference type="Gene3D" id="3.90.950.10">
    <property type="match status" value="1"/>
</dbReference>
<dbReference type="GO" id="GO:0046983">
    <property type="term" value="F:protein dimerization activity"/>
    <property type="evidence" value="ECO:0007669"/>
    <property type="project" value="InterPro"/>
</dbReference>
<dbReference type="SUPFAM" id="SSF53335">
    <property type="entry name" value="S-adenosyl-L-methionine-dependent methyltransferases"/>
    <property type="match status" value="1"/>
</dbReference>
<evidence type="ECO:0000313" key="11">
    <source>
        <dbReference type="Proteomes" id="UP000327493"/>
    </source>
</evidence>
<keyword evidence="5" id="KW-0949">S-adenosyl-L-methionine</keyword>
<dbReference type="HAMAP" id="MF_00528">
    <property type="entry name" value="Maf"/>
    <property type="match status" value="1"/>
</dbReference>
<dbReference type="GO" id="GO:0032259">
    <property type="term" value="P:methylation"/>
    <property type="evidence" value="ECO:0007669"/>
    <property type="project" value="UniProtKB-KW"/>
</dbReference>
<dbReference type="InterPro" id="IPR012967">
    <property type="entry name" value="COMT_dimerisation"/>
</dbReference>
<name>A0A5J5CZU7_9PERO</name>
<keyword evidence="3" id="KW-0489">Methyltransferase</keyword>
<evidence type="ECO:0000256" key="6">
    <source>
        <dbReference type="ARBA" id="ARBA00022801"/>
    </source>
</evidence>
<dbReference type="FunFam" id="3.90.950.10:FF:000020">
    <property type="entry name" value="Probable bifunctional dTTP/UTP pyrophosphatase/methyltransferase protein"/>
    <property type="match status" value="1"/>
</dbReference>